<dbReference type="AlphaFoldDB" id="A0A2N5UA12"/>
<dbReference type="InterPro" id="IPR025283">
    <property type="entry name" value="DUF4042"/>
</dbReference>
<evidence type="ECO:0000313" key="4">
    <source>
        <dbReference type="Proteomes" id="UP000235388"/>
    </source>
</evidence>
<accession>A0A2N5UA12</accession>
<feature type="compositionally biased region" description="Polar residues" evidence="1">
    <location>
        <begin position="183"/>
        <end position="211"/>
    </location>
</feature>
<sequence length="803" mass="88473">MINQQHQQQTVASLFNHVVASNSHDRIKALRELKNVLARQGSIDGFPDIAPVQLAKSILSFPATSKLASQVLLQILSNSSPTILRQQAQSIIQPILAAFSASTQHLPSTPSSRDQLIKLIYIIRILTTLIAKTGSSALINLSDQIHALQKCYHPIPTHSQVLHPRERITLGLQPPPRRLTHQPVPTRSISTVTQSSDSETNSEGEGITSSSSNTHVQAIQCRLDALNCLRTIAQSDPKALYPFWPQLLPAHEYRIHEPYTLLTVVERDSQLMVRLRACHIIKIMLQDAGPYMAIAEESTSRVSYISLSAKIASITGELHRRIGTLLKSPPISSELTKEILHLCETLASVSAYHRISTPIVHFILNPMLGLLTLSDFEISMQSKKTLAAILEHLTSVAKCPTLDVRDIVDQITLVACHGLLSEPTGPSALLWCDLLRTTLPFLVWNEDLRTRILQLQSVFKQVPEHEEEDMKAKLALVASLAIFFPGADFDDTYVRWVKARLRDGGLDSLDRVMSSNSQRLLPHLFSHISSDLLLVADDVRAVRLLGIIMSKRCTSDPLELATQVTLYLVKYFESMSNDDPDGKSVSTHTWALANCLDVIDNLADGRALSPPFDANFWTAVLDTIQRLVSNGDPSNTLQTNSVRIIGVAVSRLVWAAPAFPGLEDKIVQAVQTLMEHLAAALPKVQWNAANAARQILRALTHTHTSSSSLAAGAQFAALRGLISGHLARTLEHSGSFKVRIQVCLALQAAPDQLSAETLDSVAMAKHTLDDQVVTNLVPDKETGHAQRLLLEMGKLLSWRVVEW</sequence>
<name>A0A2N5UA12_9BASI</name>
<protein>
    <recommendedName>
        <fullName evidence="2">DUF4042 domain-containing protein</fullName>
    </recommendedName>
</protein>
<dbReference type="PANTHER" id="PTHR13366:SF0">
    <property type="entry name" value="HEAT REPEAT-CONTAINING PROTEIN 6"/>
    <property type="match status" value="1"/>
</dbReference>
<gene>
    <name evidence="3" type="ORF">PCANC_19820</name>
</gene>
<dbReference type="PANTHER" id="PTHR13366">
    <property type="entry name" value="MALARIA ANTIGEN-RELATED"/>
    <property type="match status" value="1"/>
</dbReference>
<dbReference type="Proteomes" id="UP000235388">
    <property type="component" value="Unassembled WGS sequence"/>
</dbReference>
<organism evidence="3 4">
    <name type="scientific">Puccinia coronata f. sp. avenae</name>
    <dbReference type="NCBI Taxonomy" id="200324"/>
    <lineage>
        <taxon>Eukaryota</taxon>
        <taxon>Fungi</taxon>
        <taxon>Dikarya</taxon>
        <taxon>Basidiomycota</taxon>
        <taxon>Pucciniomycotina</taxon>
        <taxon>Pucciniomycetes</taxon>
        <taxon>Pucciniales</taxon>
        <taxon>Pucciniaceae</taxon>
        <taxon>Puccinia</taxon>
    </lineage>
</organism>
<dbReference type="EMBL" id="PGCJ01000274">
    <property type="protein sequence ID" value="PLW34582.1"/>
    <property type="molecule type" value="Genomic_DNA"/>
</dbReference>
<dbReference type="InterPro" id="IPR052107">
    <property type="entry name" value="HEAT6"/>
</dbReference>
<evidence type="ECO:0000313" key="3">
    <source>
        <dbReference type="EMBL" id="PLW34582.1"/>
    </source>
</evidence>
<evidence type="ECO:0000256" key="1">
    <source>
        <dbReference type="SAM" id="MobiDB-lite"/>
    </source>
</evidence>
<dbReference type="SUPFAM" id="SSF48371">
    <property type="entry name" value="ARM repeat"/>
    <property type="match status" value="1"/>
</dbReference>
<dbReference type="InterPro" id="IPR016024">
    <property type="entry name" value="ARM-type_fold"/>
</dbReference>
<evidence type="ECO:0000259" key="2">
    <source>
        <dbReference type="Pfam" id="PF13251"/>
    </source>
</evidence>
<feature type="domain" description="DUF4042" evidence="2">
    <location>
        <begin position="221"/>
        <end position="395"/>
    </location>
</feature>
<comment type="caution">
    <text evidence="3">The sequence shown here is derived from an EMBL/GenBank/DDBJ whole genome shotgun (WGS) entry which is preliminary data.</text>
</comment>
<keyword evidence="4" id="KW-1185">Reference proteome</keyword>
<proteinExistence type="predicted"/>
<dbReference type="Pfam" id="PF13251">
    <property type="entry name" value="DUF4042"/>
    <property type="match status" value="1"/>
</dbReference>
<dbReference type="STRING" id="200324.A0A2N5UA12"/>
<dbReference type="OrthoDB" id="422637at2759"/>
<feature type="region of interest" description="Disordered" evidence="1">
    <location>
        <begin position="171"/>
        <end position="211"/>
    </location>
</feature>
<reference evidence="3 4" key="1">
    <citation type="submission" date="2017-11" db="EMBL/GenBank/DDBJ databases">
        <title>De novo assembly and phasing of dikaryotic genomes from two isolates of Puccinia coronata f. sp. avenae, the causal agent of oat crown rust.</title>
        <authorList>
            <person name="Miller M.E."/>
            <person name="Zhang Y."/>
            <person name="Omidvar V."/>
            <person name="Sperschneider J."/>
            <person name="Schwessinger B."/>
            <person name="Raley C."/>
            <person name="Palmer J.M."/>
            <person name="Garnica D."/>
            <person name="Upadhyaya N."/>
            <person name="Rathjen J."/>
            <person name="Taylor J.M."/>
            <person name="Park R.F."/>
            <person name="Dodds P.N."/>
            <person name="Hirsch C.D."/>
            <person name="Kianian S.F."/>
            <person name="Figueroa M."/>
        </authorList>
    </citation>
    <scope>NUCLEOTIDE SEQUENCE [LARGE SCALE GENOMIC DNA]</scope>
    <source>
        <strain evidence="3">12NC29</strain>
    </source>
</reference>